<dbReference type="OrthoDB" id="2943863at2"/>
<dbReference type="RefSeq" id="WP_148451910.1">
    <property type="nucleotide sequence ID" value="NZ_VSDO01000002.1"/>
</dbReference>
<evidence type="ECO:0000313" key="2">
    <source>
        <dbReference type="Proteomes" id="UP000325218"/>
    </source>
</evidence>
<dbReference type="Proteomes" id="UP000325218">
    <property type="component" value="Unassembled WGS sequence"/>
</dbReference>
<organism evidence="1 2">
    <name type="scientific">Paenibacillus faecis</name>
    <dbReference type="NCBI Taxonomy" id="862114"/>
    <lineage>
        <taxon>Bacteria</taxon>
        <taxon>Bacillati</taxon>
        <taxon>Bacillota</taxon>
        <taxon>Bacilli</taxon>
        <taxon>Bacillales</taxon>
        <taxon>Paenibacillaceae</taxon>
        <taxon>Paenibacillus</taxon>
    </lineage>
</organism>
<sequence length="97" mass="11239">MDTNYQQVAMSCMNKYVGITTSDGQSHDGFIAHVDQEYITLAIPSNEMIGHMNGMPANTSTYRQFGFFPGFFPRRRFFRQRVPLRFITGLFLLPFFI</sequence>
<dbReference type="GO" id="GO:0016301">
    <property type="term" value="F:kinase activity"/>
    <property type="evidence" value="ECO:0007669"/>
    <property type="project" value="UniProtKB-KW"/>
</dbReference>
<accession>A0A5D0CVV5</accession>
<comment type="caution">
    <text evidence="1">The sequence shown here is derived from an EMBL/GenBank/DDBJ whole genome shotgun (WGS) entry which is preliminary data.</text>
</comment>
<protein>
    <submittedName>
        <fullName evidence="1">Phosphatidylinositol kinase</fullName>
    </submittedName>
</protein>
<proteinExistence type="predicted"/>
<evidence type="ECO:0000313" key="1">
    <source>
        <dbReference type="EMBL" id="TYA13314.1"/>
    </source>
</evidence>
<dbReference type="AlphaFoldDB" id="A0A5D0CVV5"/>
<reference evidence="1 2" key="1">
    <citation type="submission" date="2019-08" db="EMBL/GenBank/DDBJ databases">
        <title>Genome sequencing of Paenibacillus faecis DSM 23593(T).</title>
        <authorList>
            <person name="Kook J.-K."/>
            <person name="Park S.-N."/>
            <person name="Lim Y.K."/>
        </authorList>
    </citation>
    <scope>NUCLEOTIDE SEQUENCE [LARGE SCALE GENOMIC DNA]</scope>
    <source>
        <strain evidence="1 2">DSM 23593</strain>
    </source>
</reference>
<gene>
    <name evidence="1" type="ORF">FRY98_11640</name>
</gene>
<keyword evidence="1" id="KW-0418">Kinase</keyword>
<keyword evidence="1" id="KW-0808">Transferase</keyword>
<keyword evidence="2" id="KW-1185">Reference proteome</keyword>
<name>A0A5D0CVV5_9BACL</name>
<dbReference type="EMBL" id="VSDO01000002">
    <property type="protein sequence ID" value="TYA13314.1"/>
    <property type="molecule type" value="Genomic_DNA"/>
</dbReference>